<dbReference type="InterPro" id="IPR003736">
    <property type="entry name" value="PAAI_dom"/>
</dbReference>
<accession>A0A1I7YVF9</accession>
<dbReference type="AlphaFoldDB" id="A0A1I7YVF9"/>
<dbReference type="GO" id="GO:0047617">
    <property type="term" value="F:fatty acyl-CoA hydrolase activity"/>
    <property type="evidence" value="ECO:0007669"/>
    <property type="project" value="InterPro"/>
</dbReference>
<dbReference type="CDD" id="cd03443">
    <property type="entry name" value="PaaI_thioesterase"/>
    <property type="match status" value="1"/>
</dbReference>
<evidence type="ECO:0000256" key="1">
    <source>
        <dbReference type="ARBA" id="ARBA00008324"/>
    </source>
</evidence>
<name>A0A1I7YVF9_9BILA</name>
<dbReference type="WBParaSite" id="L893_g19913.t1">
    <property type="protein sequence ID" value="L893_g19913.t1"/>
    <property type="gene ID" value="L893_g19913"/>
</dbReference>
<dbReference type="Gene3D" id="3.10.129.10">
    <property type="entry name" value="Hotdog Thioesterase"/>
    <property type="match status" value="1"/>
</dbReference>
<dbReference type="Proteomes" id="UP000095287">
    <property type="component" value="Unplaced"/>
</dbReference>
<dbReference type="PANTHER" id="PTHR21660:SF1">
    <property type="entry name" value="ACYL-COENZYME A THIOESTERASE 13"/>
    <property type="match status" value="1"/>
</dbReference>
<dbReference type="Pfam" id="PF03061">
    <property type="entry name" value="4HBT"/>
    <property type="match status" value="1"/>
</dbReference>
<dbReference type="SUPFAM" id="SSF54637">
    <property type="entry name" value="Thioesterase/thiol ester dehydrase-isomerase"/>
    <property type="match status" value="1"/>
</dbReference>
<evidence type="ECO:0000259" key="3">
    <source>
        <dbReference type="Pfam" id="PF03061"/>
    </source>
</evidence>
<keyword evidence="4" id="KW-1185">Reference proteome</keyword>
<protein>
    <submittedName>
        <fullName evidence="5">4HBT domain-containing protein</fullName>
    </submittedName>
</protein>
<sequence>MTLYRLRRSAVRPPDATKSVRSHFVLLRACKRSRAADAMENGCASHGDDNLAFLQKMLDDYKGQDNFNRVARKVTAVSATDQRIVVELTVEHEHVNGKGTLHGGQTASLVDIVTARAVGMTVRDRGMVSVELAVSYLLPVKLGETILIEGIVLKCGRNIAFTECEFRRKTDGALVAKGKHTLAFMHKPVANQF</sequence>
<dbReference type="InterPro" id="IPR006683">
    <property type="entry name" value="Thioestr_dom"/>
</dbReference>
<evidence type="ECO:0000256" key="2">
    <source>
        <dbReference type="ARBA" id="ARBA00022801"/>
    </source>
</evidence>
<dbReference type="InterPro" id="IPR039298">
    <property type="entry name" value="ACOT13"/>
</dbReference>
<dbReference type="FunFam" id="3.10.129.10:FF:000088">
    <property type="entry name" value="Putative esterase F42H10.6"/>
    <property type="match status" value="1"/>
</dbReference>
<comment type="similarity">
    <text evidence="1">Belongs to the thioesterase PaaI family.</text>
</comment>
<organism evidence="4 5">
    <name type="scientific">Steinernema glaseri</name>
    <dbReference type="NCBI Taxonomy" id="37863"/>
    <lineage>
        <taxon>Eukaryota</taxon>
        <taxon>Metazoa</taxon>
        <taxon>Ecdysozoa</taxon>
        <taxon>Nematoda</taxon>
        <taxon>Chromadorea</taxon>
        <taxon>Rhabditida</taxon>
        <taxon>Tylenchina</taxon>
        <taxon>Panagrolaimomorpha</taxon>
        <taxon>Strongyloidoidea</taxon>
        <taxon>Steinernematidae</taxon>
        <taxon>Steinernema</taxon>
    </lineage>
</organism>
<dbReference type="PANTHER" id="PTHR21660">
    <property type="entry name" value="THIOESTERASE SUPERFAMILY MEMBER-RELATED"/>
    <property type="match status" value="1"/>
</dbReference>
<feature type="domain" description="Thioesterase" evidence="3">
    <location>
        <begin position="99"/>
        <end position="172"/>
    </location>
</feature>
<dbReference type="InterPro" id="IPR029069">
    <property type="entry name" value="HotDog_dom_sf"/>
</dbReference>
<reference evidence="5" key="1">
    <citation type="submission" date="2016-11" db="UniProtKB">
        <authorList>
            <consortium name="WormBaseParasite"/>
        </authorList>
    </citation>
    <scope>IDENTIFICATION</scope>
</reference>
<proteinExistence type="inferred from homology"/>
<keyword evidence="2" id="KW-0378">Hydrolase</keyword>
<evidence type="ECO:0000313" key="5">
    <source>
        <dbReference type="WBParaSite" id="L893_g19913.t1"/>
    </source>
</evidence>
<dbReference type="NCBIfam" id="TIGR00369">
    <property type="entry name" value="unchar_dom_1"/>
    <property type="match status" value="1"/>
</dbReference>
<evidence type="ECO:0000313" key="4">
    <source>
        <dbReference type="Proteomes" id="UP000095287"/>
    </source>
</evidence>